<organism evidence="2 3">
    <name type="scientific">Folsomia candida</name>
    <name type="common">Springtail</name>
    <dbReference type="NCBI Taxonomy" id="158441"/>
    <lineage>
        <taxon>Eukaryota</taxon>
        <taxon>Metazoa</taxon>
        <taxon>Ecdysozoa</taxon>
        <taxon>Arthropoda</taxon>
        <taxon>Hexapoda</taxon>
        <taxon>Collembola</taxon>
        <taxon>Entomobryomorpha</taxon>
        <taxon>Isotomoidea</taxon>
        <taxon>Isotomidae</taxon>
        <taxon>Proisotominae</taxon>
        <taxon>Folsomia</taxon>
    </lineage>
</organism>
<evidence type="ECO:0000256" key="1">
    <source>
        <dbReference type="SAM" id="Phobius"/>
    </source>
</evidence>
<accession>A0A226EPA2</accession>
<reference evidence="2 3" key="1">
    <citation type="submission" date="2015-12" db="EMBL/GenBank/DDBJ databases">
        <title>The genome of Folsomia candida.</title>
        <authorList>
            <person name="Faddeeva A."/>
            <person name="Derks M.F."/>
            <person name="Anvar Y."/>
            <person name="Smit S."/>
            <person name="Van Straalen N."/>
            <person name="Roelofs D."/>
        </authorList>
    </citation>
    <scope>NUCLEOTIDE SEQUENCE [LARGE SCALE GENOMIC DNA]</scope>
    <source>
        <strain evidence="2 3">VU population</strain>
        <tissue evidence="2">Whole body</tissue>
    </source>
</reference>
<name>A0A226EPA2_FOLCA</name>
<feature type="transmembrane region" description="Helical" evidence="1">
    <location>
        <begin position="26"/>
        <end position="47"/>
    </location>
</feature>
<feature type="transmembrane region" description="Helical" evidence="1">
    <location>
        <begin position="121"/>
        <end position="142"/>
    </location>
</feature>
<gene>
    <name evidence="2" type="ORF">Fcan01_04747</name>
</gene>
<keyword evidence="1" id="KW-0472">Membrane</keyword>
<sequence length="145" mass="16503">MPSTNSSKDGQTVFHIINMICKIKSYLLCWITVAQLLRFTCYFYWLANSASELEEKSKVFCKLPKRMYFNKGSSYANFGKDIAAVKLGKLWGDENSHDSRRFMSLDPITIGNSVLDLNLRLLLSMIAAIVTYLVIIVQFQAIDMA</sequence>
<dbReference type="Proteomes" id="UP000198287">
    <property type="component" value="Unassembled WGS sequence"/>
</dbReference>
<keyword evidence="1" id="KW-1133">Transmembrane helix</keyword>
<evidence type="ECO:0000313" key="3">
    <source>
        <dbReference type="Proteomes" id="UP000198287"/>
    </source>
</evidence>
<dbReference type="EMBL" id="LNIX01000002">
    <property type="protein sequence ID" value="OXA59455.1"/>
    <property type="molecule type" value="Genomic_DNA"/>
</dbReference>
<comment type="caution">
    <text evidence="2">The sequence shown here is derived from an EMBL/GenBank/DDBJ whole genome shotgun (WGS) entry which is preliminary data.</text>
</comment>
<protein>
    <submittedName>
        <fullName evidence="2">Putative gustatory receptor 23a, isoform B</fullName>
    </submittedName>
</protein>
<proteinExistence type="predicted"/>
<dbReference type="AlphaFoldDB" id="A0A226EPA2"/>
<dbReference type="OrthoDB" id="6604268at2759"/>
<keyword evidence="3" id="KW-1185">Reference proteome</keyword>
<keyword evidence="1" id="KW-0812">Transmembrane</keyword>
<evidence type="ECO:0000313" key="2">
    <source>
        <dbReference type="EMBL" id="OXA59455.1"/>
    </source>
</evidence>
<keyword evidence="2" id="KW-0675">Receptor</keyword>